<proteinExistence type="predicted"/>
<evidence type="ECO:0000313" key="2">
    <source>
        <dbReference type="EMBL" id="TGY76585.1"/>
    </source>
</evidence>
<evidence type="ECO:0000256" key="1">
    <source>
        <dbReference type="SAM" id="MobiDB-lite"/>
    </source>
</evidence>
<comment type="caution">
    <text evidence="2">The sequence shown here is derived from an EMBL/GenBank/DDBJ whole genome shotgun (WGS) entry which is preliminary data.</text>
</comment>
<dbReference type="RefSeq" id="WP_107681910.1">
    <property type="nucleotide sequence ID" value="NZ_CAPXFN010000044.1"/>
</dbReference>
<gene>
    <name evidence="2" type="ORF">E5333_00950</name>
</gene>
<feature type="region of interest" description="Disordered" evidence="1">
    <location>
        <begin position="106"/>
        <end position="125"/>
    </location>
</feature>
<dbReference type="EMBL" id="SRYD01000002">
    <property type="protein sequence ID" value="TGY76585.1"/>
    <property type="molecule type" value="Genomic_DNA"/>
</dbReference>
<name>A0A4S1Z9H9_9BACT</name>
<sequence>MKKTEIDYNDVGTFPKFAKASIRIMLEMLRCMMKKKEPPILSINGRMIYLTEHVMKLFGFSVRKIRQLRADDEIEYMISKDGSVVFHYEHQVQEYIDRTFVSSRSPEGMERRKLRNERFNNLGTS</sequence>
<protein>
    <submittedName>
        <fullName evidence="2">Uncharacterized protein</fullName>
    </submittedName>
</protein>
<dbReference type="AlphaFoldDB" id="A0A4S1Z9H9"/>
<accession>A0A4S1Z9H9</accession>
<dbReference type="Proteomes" id="UP000306630">
    <property type="component" value="Unassembled WGS sequence"/>
</dbReference>
<evidence type="ECO:0000313" key="3">
    <source>
        <dbReference type="Proteomes" id="UP000306630"/>
    </source>
</evidence>
<reference evidence="2 3" key="1">
    <citation type="submission" date="2019-04" db="EMBL/GenBank/DDBJ databases">
        <title>Microbes associate with the intestines of laboratory mice.</title>
        <authorList>
            <person name="Navarre W."/>
            <person name="Wong E."/>
            <person name="Huang K."/>
            <person name="Tropini C."/>
            <person name="Ng K."/>
            <person name="Yu B."/>
        </authorList>
    </citation>
    <scope>NUCLEOTIDE SEQUENCE [LARGE SCALE GENOMIC DNA]</scope>
    <source>
        <strain evidence="2 3">NM06_A21</strain>
    </source>
</reference>
<organism evidence="2 3">
    <name type="scientific">Muribaculum intestinale</name>
    <dbReference type="NCBI Taxonomy" id="1796646"/>
    <lineage>
        <taxon>Bacteria</taxon>
        <taxon>Pseudomonadati</taxon>
        <taxon>Bacteroidota</taxon>
        <taxon>Bacteroidia</taxon>
        <taxon>Bacteroidales</taxon>
        <taxon>Muribaculaceae</taxon>
        <taxon>Muribaculum</taxon>
    </lineage>
</organism>
<dbReference type="GeneID" id="93423782"/>